<evidence type="ECO:0000256" key="1">
    <source>
        <dbReference type="ARBA" id="ARBA00010465"/>
    </source>
</evidence>
<name>A0A163G511_DIDRA</name>
<dbReference type="PANTHER" id="PTHR48407">
    <property type="entry name" value="CRANIOFACIAL DEVELOPMENT PROTEIN 1"/>
    <property type="match status" value="1"/>
</dbReference>
<feature type="compositionally biased region" description="Low complexity" evidence="3">
    <location>
        <begin position="161"/>
        <end position="173"/>
    </location>
</feature>
<dbReference type="PANTHER" id="PTHR48407:SF1">
    <property type="entry name" value="CRANIOFACIAL DEVELOPMENT PROTEIN 1"/>
    <property type="match status" value="1"/>
</dbReference>
<dbReference type="AlphaFoldDB" id="A0A163G511"/>
<feature type="compositionally biased region" description="Low complexity" evidence="3">
    <location>
        <begin position="27"/>
        <end position="38"/>
    </location>
</feature>
<dbReference type="PROSITE" id="PS51279">
    <property type="entry name" value="BCNT_C"/>
    <property type="match status" value="1"/>
</dbReference>
<evidence type="ECO:0000313" key="5">
    <source>
        <dbReference type="Proteomes" id="UP000076837"/>
    </source>
</evidence>
<evidence type="ECO:0000313" key="4">
    <source>
        <dbReference type="EMBL" id="KZM24682.1"/>
    </source>
</evidence>
<dbReference type="InterPro" id="IPR011421">
    <property type="entry name" value="BCNT-C"/>
</dbReference>
<dbReference type="InterPro" id="IPR027124">
    <property type="entry name" value="Swc5/CFDP1/2"/>
</dbReference>
<comment type="similarity">
    <text evidence="1">Belongs to the SWC5 family.</text>
</comment>
<feature type="region of interest" description="Disordered" evidence="3">
    <location>
        <begin position="1"/>
        <end position="104"/>
    </location>
</feature>
<sequence>MAPKTYGDDDNEPEAPYHESSDEDFSPDSAPADDGASSSEDERDDAAPAPRRGKRKAAVEPELDSGDEVTIQAARANKAARRNKGGKHDGQDLLLSDDQGGEGGLIKTRAQRAVEQTEPRPLARTEGATVDVEALWAQMTAAPLRPVQPAPRQDASTLQDAAPAPAPASATEAAVEEELVAVAKTYTFAGQRTTEEKQVPRSALGQYTARGWKPTSAVKATETAQGPAPKTPHSQVRRPLKRPSRFDANPTGYVRALAPEHQLAWPRKTPTSLAPPPAAPTDGPRKPDKATKLSVVDKSRMDWTGFVDQAGIADELHEHGKSKDNYMSRRDFLAGVEQRIEDEGRRGRVANPTALT</sequence>
<dbReference type="EMBL" id="JYNV01000154">
    <property type="protein sequence ID" value="KZM24682.1"/>
    <property type="molecule type" value="Genomic_DNA"/>
</dbReference>
<feature type="region of interest" description="Disordered" evidence="3">
    <location>
        <begin position="188"/>
        <end position="294"/>
    </location>
</feature>
<proteinExistence type="inferred from homology"/>
<evidence type="ECO:0000256" key="3">
    <source>
        <dbReference type="SAM" id="MobiDB-lite"/>
    </source>
</evidence>
<comment type="caution">
    <text evidence="4">The sequence shown here is derived from an EMBL/GenBank/DDBJ whole genome shotgun (WGS) entry which is preliminary data.</text>
</comment>
<feature type="compositionally biased region" description="Basic and acidic residues" evidence="3">
    <location>
        <begin position="283"/>
        <end position="294"/>
    </location>
</feature>
<dbReference type="Proteomes" id="UP000076837">
    <property type="component" value="Unassembled WGS sequence"/>
</dbReference>
<dbReference type="STRING" id="5454.A0A163G511"/>
<protein>
    <recommendedName>
        <fullName evidence="2">SWR1-complex protein 5</fullName>
    </recommendedName>
</protein>
<keyword evidence="5" id="KW-1185">Reference proteome</keyword>
<gene>
    <name evidence="4" type="ORF">ST47_g4170</name>
</gene>
<dbReference type="GO" id="GO:0000812">
    <property type="term" value="C:Swr1 complex"/>
    <property type="evidence" value="ECO:0007669"/>
    <property type="project" value="TreeGrafter"/>
</dbReference>
<evidence type="ECO:0000256" key="2">
    <source>
        <dbReference type="ARBA" id="ARBA00019138"/>
    </source>
</evidence>
<feature type="region of interest" description="Disordered" evidence="3">
    <location>
        <begin position="143"/>
        <end position="174"/>
    </location>
</feature>
<dbReference type="OrthoDB" id="445677at2759"/>
<organism evidence="4 5">
    <name type="scientific">Didymella rabiei</name>
    <name type="common">Chickpea ascochyta blight fungus</name>
    <name type="synonym">Mycosphaerella rabiei</name>
    <dbReference type="NCBI Taxonomy" id="5454"/>
    <lineage>
        <taxon>Eukaryota</taxon>
        <taxon>Fungi</taxon>
        <taxon>Dikarya</taxon>
        <taxon>Ascomycota</taxon>
        <taxon>Pezizomycotina</taxon>
        <taxon>Dothideomycetes</taxon>
        <taxon>Pleosporomycetidae</taxon>
        <taxon>Pleosporales</taxon>
        <taxon>Pleosporineae</taxon>
        <taxon>Didymellaceae</taxon>
        <taxon>Ascochyta</taxon>
    </lineage>
</organism>
<dbReference type="Pfam" id="PF07572">
    <property type="entry name" value="BCNT"/>
    <property type="match status" value="1"/>
</dbReference>
<accession>A0A163G511</accession>
<reference evidence="4 5" key="1">
    <citation type="journal article" date="2016" name="Sci. Rep.">
        <title>Draft genome sequencing and secretome analysis of fungal phytopathogen Ascochyta rabiei provides insight into the necrotrophic effector repertoire.</title>
        <authorList>
            <person name="Verma S."/>
            <person name="Gazara R.K."/>
            <person name="Nizam S."/>
            <person name="Parween S."/>
            <person name="Chattopadhyay D."/>
            <person name="Verma P.K."/>
        </authorList>
    </citation>
    <scope>NUCLEOTIDE SEQUENCE [LARGE SCALE GENOMIC DNA]</scope>
    <source>
        <strain evidence="4 5">ArDII</strain>
    </source>
</reference>